<evidence type="ECO:0000256" key="3">
    <source>
        <dbReference type="ARBA" id="ARBA00023015"/>
    </source>
</evidence>
<proteinExistence type="inferred from homology"/>
<dbReference type="GO" id="GO:0006357">
    <property type="term" value="P:regulation of transcription by RNA polymerase II"/>
    <property type="evidence" value="ECO:0007669"/>
    <property type="project" value="InterPro"/>
</dbReference>
<dbReference type="InterPro" id="IPR019542">
    <property type="entry name" value="Enhancer_polycomb-like_N"/>
</dbReference>
<comment type="subcellular location">
    <subcellularLocation>
        <location evidence="1 6">Nucleus</location>
    </subcellularLocation>
</comment>
<keyword evidence="9" id="KW-1185">Reference proteome</keyword>
<dbReference type="AlphaFoldDB" id="A0A3M7RHX5"/>
<dbReference type="Proteomes" id="UP000276133">
    <property type="component" value="Unassembled WGS sequence"/>
</dbReference>
<sequence length="513" mass="59394">MSKLSFRARQVDYSKPLPIYYNNEIPDLQDFAAINRSVPQMPTGMEKDEEAEHHLQRALSALQVYGTTTSNEYAIPTPNVEIDNKMYESIYSVECPKQKQYIRIQPFSNDFDYPDYDADIEDEQWLKEYKNKLPDDFTDDLFLFFENTMDRLEKAVGFSTNLMSRDEAKMLLLESDDQTEDLTTTNDTTDRNKYKTERDEFILCIYEYWKLKRLKCNHPLTPTVLTDKCGVVTAPNNPYLVFRRRTEKMQTRKNRKTEEQSYEKMLILKRDLVRAQQLLKLVKQREAVKKDFIKLTLETFEKRLKSNDYDGTLTETIKSNILKTKSPAVQAIILQSKANTDKKLSSLVKSPSVKRELADTKLMQTVNTKRLKKDKKLSPVNINTIQPVAKSATTPSTTKTTLANLFKSDKNKRFIRRPIGAPSTPAKVDSDLCESKTPSPVRFEPLTAQDIEYNEELRQNNIENLDSALTEAKSLFSTSVEKDGYWSFKRKEGCKYLAVCILLILFYEQVGSV</sequence>
<comment type="similarity">
    <text evidence="2 6">Belongs to the enhancer of polycomb family.</text>
</comment>
<reference evidence="8 9" key="1">
    <citation type="journal article" date="2018" name="Sci. Rep.">
        <title>Genomic signatures of local adaptation to the degree of environmental predictability in rotifers.</title>
        <authorList>
            <person name="Franch-Gras L."/>
            <person name="Hahn C."/>
            <person name="Garcia-Roger E.M."/>
            <person name="Carmona M.J."/>
            <person name="Serra M."/>
            <person name="Gomez A."/>
        </authorList>
    </citation>
    <scope>NUCLEOTIDE SEQUENCE [LARGE SCALE GENOMIC DNA]</scope>
    <source>
        <strain evidence="8">HYR1</strain>
    </source>
</reference>
<evidence type="ECO:0000256" key="5">
    <source>
        <dbReference type="ARBA" id="ARBA00023242"/>
    </source>
</evidence>
<dbReference type="InterPro" id="IPR024943">
    <property type="entry name" value="Enhancer_polycomb"/>
</dbReference>
<dbReference type="OrthoDB" id="435275at2759"/>
<comment type="caution">
    <text evidence="8">The sequence shown here is derived from an EMBL/GenBank/DDBJ whole genome shotgun (WGS) entry which is preliminary data.</text>
</comment>
<gene>
    <name evidence="8" type="ORF">BpHYR1_008683</name>
</gene>
<evidence type="ECO:0000256" key="1">
    <source>
        <dbReference type="ARBA" id="ARBA00004123"/>
    </source>
</evidence>
<dbReference type="STRING" id="10195.A0A3M7RHX5"/>
<dbReference type="PANTHER" id="PTHR14898">
    <property type="entry name" value="ENHANCER OF POLYCOMB"/>
    <property type="match status" value="1"/>
</dbReference>
<dbReference type="Pfam" id="PF10513">
    <property type="entry name" value="EPL1"/>
    <property type="match status" value="1"/>
</dbReference>
<evidence type="ECO:0000256" key="4">
    <source>
        <dbReference type="ARBA" id="ARBA00023163"/>
    </source>
</evidence>
<name>A0A3M7RHX5_BRAPC</name>
<feature type="domain" description="Enhancer of polycomb-like N-terminal" evidence="7">
    <location>
        <begin position="7"/>
        <end position="154"/>
    </location>
</feature>
<dbReference type="GO" id="GO:0005634">
    <property type="term" value="C:nucleus"/>
    <property type="evidence" value="ECO:0007669"/>
    <property type="project" value="UniProtKB-SubCell"/>
</dbReference>
<organism evidence="8 9">
    <name type="scientific">Brachionus plicatilis</name>
    <name type="common">Marine rotifer</name>
    <name type="synonym">Brachionus muelleri</name>
    <dbReference type="NCBI Taxonomy" id="10195"/>
    <lineage>
        <taxon>Eukaryota</taxon>
        <taxon>Metazoa</taxon>
        <taxon>Spiralia</taxon>
        <taxon>Gnathifera</taxon>
        <taxon>Rotifera</taxon>
        <taxon>Eurotatoria</taxon>
        <taxon>Monogononta</taxon>
        <taxon>Pseudotrocha</taxon>
        <taxon>Ploima</taxon>
        <taxon>Brachionidae</taxon>
        <taxon>Brachionus</taxon>
    </lineage>
</organism>
<accession>A0A3M7RHX5</accession>
<evidence type="ECO:0000313" key="8">
    <source>
        <dbReference type="EMBL" id="RNA23057.1"/>
    </source>
</evidence>
<evidence type="ECO:0000256" key="6">
    <source>
        <dbReference type="RuleBase" id="RU361124"/>
    </source>
</evidence>
<keyword evidence="5 6" id="KW-0539">Nucleus</keyword>
<keyword evidence="4 6" id="KW-0804">Transcription</keyword>
<evidence type="ECO:0000313" key="9">
    <source>
        <dbReference type="Proteomes" id="UP000276133"/>
    </source>
</evidence>
<dbReference type="GO" id="GO:0035267">
    <property type="term" value="C:NuA4 histone acetyltransferase complex"/>
    <property type="evidence" value="ECO:0007669"/>
    <property type="project" value="InterPro"/>
</dbReference>
<protein>
    <recommendedName>
        <fullName evidence="6">Enhancer of polycomb-like protein</fullName>
    </recommendedName>
</protein>
<dbReference type="EMBL" id="REGN01003355">
    <property type="protein sequence ID" value="RNA23057.1"/>
    <property type="molecule type" value="Genomic_DNA"/>
</dbReference>
<evidence type="ECO:0000256" key="2">
    <source>
        <dbReference type="ARBA" id="ARBA00008035"/>
    </source>
</evidence>
<keyword evidence="3 6" id="KW-0805">Transcription regulation</keyword>
<evidence type="ECO:0000259" key="7">
    <source>
        <dbReference type="Pfam" id="PF10513"/>
    </source>
</evidence>